<keyword evidence="6" id="KW-0812">Transmembrane</keyword>
<dbReference type="InterPro" id="IPR001190">
    <property type="entry name" value="SRCR"/>
</dbReference>
<dbReference type="InterPro" id="IPR049883">
    <property type="entry name" value="NOTCH1_EGF-like"/>
</dbReference>
<dbReference type="InterPro" id="IPR002049">
    <property type="entry name" value="LE_dom"/>
</dbReference>
<feature type="disulfide bond" evidence="5">
    <location>
        <begin position="137"/>
        <end position="147"/>
    </location>
</feature>
<evidence type="ECO:0000256" key="3">
    <source>
        <dbReference type="ARBA" id="ARBA00023157"/>
    </source>
</evidence>
<dbReference type="SMART" id="SM00181">
    <property type="entry name" value="EGF"/>
    <property type="match status" value="4"/>
</dbReference>
<keyword evidence="1 4" id="KW-0245">EGF-like domain</keyword>
<keyword evidence="6" id="KW-1133">Transmembrane helix</keyword>
<comment type="caution">
    <text evidence="5">Lacks conserved residue(s) required for the propagation of feature annotation.</text>
</comment>
<dbReference type="PROSITE" id="PS50026">
    <property type="entry name" value="EGF_3"/>
    <property type="match status" value="2"/>
</dbReference>
<feature type="domain" description="SRCR" evidence="8">
    <location>
        <begin position="70"/>
        <end position="168"/>
    </location>
</feature>
<dbReference type="Proteomes" id="UP001164746">
    <property type="component" value="Chromosome 6"/>
</dbReference>
<evidence type="ECO:0000313" key="9">
    <source>
        <dbReference type="EMBL" id="WAR06967.1"/>
    </source>
</evidence>
<dbReference type="Pfam" id="PF07645">
    <property type="entry name" value="EGF_CA"/>
    <property type="match status" value="2"/>
</dbReference>
<dbReference type="SMART" id="SM00179">
    <property type="entry name" value="EGF_CA"/>
    <property type="match status" value="2"/>
</dbReference>
<protein>
    <submittedName>
        <fullName evidence="9">MEG10-like protein</fullName>
    </submittedName>
</protein>
<evidence type="ECO:0000256" key="4">
    <source>
        <dbReference type="PROSITE-ProRule" id="PRU00076"/>
    </source>
</evidence>
<evidence type="ECO:0000259" key="7">
    <source>
        <dbReference type="PROSITE" id="PS50026"/>
    </source>
</evidence>
<dbReference type="PROSITE" id="PS01187">
    <property type="entry name" value="EGF_CA"/>
    <property type="match status" value="2"/>
</dbReference>
<dbReference type="InterPro" id="IPR051022">
    <property type="entry name" value="Notch_Cell-Fate_Det"/>
</dbReference>
<feature type="domain" description="EGF-like" evidence="7">
    <location>
        <begin position="216"/>
        <end position="257"/>
    </location>
</feature>
<dbReference type="InterPro" id="IPR001881">
    <property type="entry name" value="EGF-like_Ca-bd_dom"/>
</dbReference>
<evidence type="ECO:0000256" key="2">
    <source>
        <dbReference type="ARBA" id="ARBA00022737"/>
    </source>
</evidence>
<keyword evidence="6" id="KW-0472">Membrane</keyword>
<dbReference type="InterPro" id="IPR036772">
    <property type="entry name" value="SRCR-like_dom_sf"/>
</dbReference>
<evidence type="ECO:0000313" key="10">
    <source>
        <dbReference type="Proteomes" id="UP001164746"/>
    </source>
</evidence>
<dbReference type="SUPFAM" id="SSF57196">
    <property type="entry name" value="EGF/Laminin"/>
    <property type="match status" value="3"/>
</dbReference>
<accession>A0ABY7EA97</accession>
<dbReference type="Gene3D" id="2.170.300.10">
    <property type="entry name" value="Tie2 ligand-binding domain superfamily"/>
    <property type="match status" value="1"/>
</dbReference>
<dbReference type="InterPro" id="IPR000742">
    <property type="entry name" value="EGF"/>
</dbReference>
<evidence type="ECO:0000256" key="1">
    <source>
        <dbReference type="ARBA" id="ARBA00022536"/>
    </source>
</evidence>
<dbReference type="PANTHER" id="PTHR24049">
    <property type="entry name" value="CRUMBS FAMILY MEMBER"/>
    <property type="match status" value="1"/>
</dbReference>
<keyword evidence="10" id="KW-1185">Reference proteome</keyword>
<sequence length="485" mass="53596">LSFKGYGISLPKSSSNIQRQSLQCFGGETNVMECTSETVQCLRVGIRGVCELWPQGVLGLYCNDYNIENIRLQLLLPYEGSFEVLVDGEWGSPSAELGLIEAQIICKHFGFINAKNTFTLTEPSHSYKSKINGIFRCTGHESSPFECAFQHQGYLGVTDIGFTLVNCSRECNKDRYGFGTCDHDCLCISANTVNCDDVSGECTCMLGWTGTYCETDINECPTQNICPDGTDCVNHNGSYECTCRPGTMVSDDLSRCIDCPRQFFGWNCVSSCQCSLQNILTNGRDCDSVTGKCHCSHGWAGKLCDTDIDECLNRSLCSDVNTECRNEDGGFKCDCVEGYARDNNNTCFAIKVEEKDSSNTLLIAINSSVVAVLLMCVLVGVCCYVNRKQQNGRPNTLASNFPIPQGIKDVLRSSTALENPLENQESSYCTINDAANYERLQKLPTPNADYKTIQCHNVNRGGYLEPRGKLFLDTDGYLKPNGKRY</sequence>
<feature type="non-terminal residue" evidence="9">
    <location>
        <position position="1"/>
    </location>
</feature>
<evidence type="ECO:0000259" key="8">
    <source>
        <dbReference type="PROSITE" id="PS50287"/>
    </source>
</evidence>
<dbReference type="PROSITE" id="PS00010">
    <property type="entry name" value="ASX_HYDROXYL"/>
    <property type="match status" value="2"/>
</dbReference>
<keyword evidence="2" id="KW-0677">Repeat</keyword>
<organism evidence="9 10">
    <name type="scientific">Mya arenaria</name>
    <name type="common">Soft-shell clam</name>
    <dbReference type="NCBI Taxonomy" id="6604"/>
    <lineage>
        <taxon>Eukaryota</taxon>
        <taxon>Metazoa</taxon>
        <taxon>Spiralia</taxon>
        <taxon>Lophotrochozoa</taxon>
        <taxon>Mollusca</taxon>
        <taxon>Bivalvia</taxon>
        <taxon>Autobranchia</taxon>
        <taxon>Heteroconchia</taxon>
        <taxon>Euheterodonta</taxon>
        <taxon>Imparidentia</taxon>
        <taxon>Neoheterodontei</taxon>
        <taxon>Myida</taxon>
        <taxon>Myoidea</taxon>
        <taxon>Myidae</taxon>
        <taxon>Mya</taxon>
    </lineage>
</organism>
<dbReference type="SUPFAM" id="SSF56487">
    <property type="entry name" value="SRCR-like"/>
    <property type="match status" value="1"/>
</dbReference>
<dbReference type="InterPro" id="IPR018097">
    <property type="entry name" value="EGF_Ca-bd_CS"/>
</dbReference>
<feature type="transmembrane region" description="Helical" evidence="6">
    <location>
        <begin position="361"/>
        <end position="385"/>
    </location>
</feature>
<dbReference type="PROSITE" id="PS50287">
    <property type="entry name" value="SRCR_2"/>
    <property type="match status" value="1"/>
</dbReference>
<dbReference type="Pfam" id="PF00053">
    <property type="entry name" value="EGF_laminin"/>
    <property type="match status" value="1"/>
</dbReference>
<reference evidence="9" key="1">
    <citation type="submission" date="2022-11" db="EMBL/GenBank/DDBJ databases">
        <title>Centuries of genome instability and evolution in soft-shell clam transmissible cancer (bioRxiv).</title>
        <authorList>
            <person name="Hart S.F.M."/>
            <person name="Yonemitsu M.A."/>
            <person name="Giersch R.M."/>
            <person name="Beal B.F."/>
            <person name="Arriagada G."/>
            <person name="Davis B.W."/>
            <person name="Ostrander E.A."/>
            <person name="Goff S.P."/>
            <person name="Metzger M.J."/>
        </authorList>
    </citation>
    <scope>NUCLEOTIDE SEQUENCE</scope>
    <source>
        <strain evidence="9">MELC-2E11</strain>
        <tissue evidence="9">Siphon/mantle</tissue>
    </source>
</reference>
<name>A0ABY7EA97_MYAAR</name>
<dbReference type="EMBL" id="CP111017">
    <property type="protein sequence ID" value="WAR06967.1"/>
    <property type="molecule type" value="Genomic_DNA"/>
</dbReference>
<dbReference type="CDD" id="cd00054">
    <property type="entry name" value="EGF_CA"/>
    <property type="match status" value="2"/>
</dbReference>
<dbReference type="Gene3D" id="2.10.25.10">
    <property type="entry name" value="Laminin"/>
    <property type="match status" value="2"/>
</dbReference>
<gene>
    <name evidence="9" type="ORF">MAR_016925</name>
</gene>
<evidence type="ECO:0000256" key="6">
    <source>
        <dbReference type="SAM" id="Phobius"/>
    </source>
</evidence>
<keyword evidence="3 5" id="KW-1015">Disulfide bond</keyword>
<dbReference type="InterPro" id="IPR000152">
    <property type="entry name" value="EGF-type_Asp/Asn_hydroxyl_site"/>
</dbReference>
<proteinExistence type="predicted"/>
<feature type="domain" description="EGF-like" evidence="7">
    <location>
        <begin position="307"/>
        <end position="345"/>
    </location>
</feature>
<feature type="disulfide bond" evidence="5">
    <location>
        <begin position="106"/>
        <end position="167"/>
    </location>
</feature>
<evidence type="ECO:0000256" key="5">
    <source>
        <dbReference type="PROSITE-ProRule" id="PRU00196"/>
    </source>
</evidence>